<organism evidence="2">
    <name type="scientific">marine sediment metagenome</name>
    <dbReference type="NCBI Taxonomy" id="412755"/>
    <lineage>
        <taxon>unclassified sequences</taxon>
        <taxon>metagenomes</taxon>
        <taxon>ecological metagenomes</taxon>
    </lineage>
</organism>
<accession>X0SD27</accession>
<dbReference type="AlphaFoldDB" id="X0SD27"/>
<keyword evidence="1" id="KW-1133">Transmembrane helix</keyword>
<keyword evidence="1" id="KW-0472">Membrane</keyword>
<dbReference type="EMBL" id="BARS01000169">
    <property type="protein sequence ID" value="GAF73026.1"/>
    <property type="molecule type" value="Genomic_DNA"/>
</dbReference>
<comment type="caution">
    <text evidence="2">The sequence shown here is derived from an EMBL/GenBank/DDBJ whole genome shotgun (WGS) entry which is preliminary data.</text>
</comment>
<evidence type="ECO:0000313" key="2">
    <source>
        <dbReference type="EMBL" id="GAF73026.1"/>
    </source>
</evidence>
<keyword evidence="1" id="KW-0812">Transmembrane</keyword>
<name>X0SD27_9ZZZZ</name>
<feature type="transmembrane region" description="Helical" evidence="1">
    <location>
        <begin position="12"/>
        <end position="32"/>
    </location>
</feature>
<sequence length="43" mass="4504">MGNEVDDILEAIGAVAIGAAIGLGLAALLEALRKAQEEEKRRK</sequence>
<reference evidence="2" key="1">
    <citation type="journal article" date="2014" name="Front. Microbiol.">
        <title>High frequency of phylogenetically diverse reductive dehalogenase-homologous genes in deep subseafloor sedimentary metagenomes.</title>
        <authorList>
            <person name="Kawai M."/>
            <person name="Futagami T."/>
            <person name="Toyoda A."/>
            <person name="Takaki Y."/>
            <person name="Nishi S."/>
            <person name="Hori S."/>
            <person name="Arai W."/>
            <person name="Tsubouchi T."/>
            <person name="Morono Y."/>
            <person name="Uchiyama I."/>
            <person name="Ito T."/>
            <person name="Fujiyama A."/>
            <person name="Inagaki F."/>
            <person name="Takami H."/>
        </authorList>
    </citation>
    <scope>NUCLEOTIDE SEQUENCE</scope>
    <source>
        <strain evidence="2">Expedition CK06-06</strain>
    </source>
</reference>
<protein>
    <submittedName>
        <fullName evidence="2">Uncharacterized protein</fullName>
    </submittedName>
</protein>
<evidence type="ECO:0000256" key="1">
    <source>
        <dbReference type="SAM" id="Phobius"/>
    </source>
</evidence>
<gene>
    <name evidence="2" type="ORF">S01H1_00479</name>
</gene>
<proteinExistence type="predicted"/>